<gene>
    <name evidence="1" type="ORF">F1C12_13075</name>
</gene>
<dbReference type="AlphaFoldDB" id="A0A7G6YBV1"/>
<dbReference type="EMBL" id="CP043641">
    <property type="protein sequence ID" value="QNE35966.1"/>
    <property type="molecule type" value="Genomic_DNA"/>
</dbReference>
<dbReference type="Proteomes" id="UP000515511">
    <property type="component" value="Chromosome"/>
</dbReference>
<reference evidence="2" key="1">
    <citation type="submission" date="2019-09" db="EMBL/GenBank/DDBJ databases">
        <title>Antimicrobial potential of Antarctic Bacteria.</title>
        <authorList>
            <person name="Benaud N."/>
            <person name="Edwards R.J."/>
            <person name="Ferrari B.C."/>
        </authorList>
    </citation>
    <scope>NUCLEOTIDE SEQUENCE [LARGE SCALE GENOMIC DNA]</scope>
    <source>
        <strain evidence="2">INR9</strain>
    </source>
</reference>
<accession>A0A7G6YBV1</accession>
<evidence type="ECO:0000313" key="2">
    <source>
        <dbReference type="Proteomes" id="UP000515511"/>
    </source>
</evidence>
<evidence type="ECO:0000313" key="1">
    <source>
        <dbReference type="EMBL" id="QNE35966.1"/>
    </source>
</evidence>
<protein>
    <recommendedName>
        <fullName evidence="3">DUF4913 domain-containing protein</fullName>
    </recommendedName>
</protein>
<name>A0A7G6YBV1_9MICO</name>
<dbReference type="KEGG" id="lse:F1C12_13075"/>
<evidence type="ECO:0008006" key="3">
    <source>
        <dbReference type="Google" id="ProtNLM"/>
    </source>
</evidence>
<organism evidence="1 2">
    <name type="scientific">Leifsonia shinshuensis</name>
    <dbReference type="NCBI Taxonomy" id="150026"/>
    <lineage>
        <taxon>Bacteria</taxon>
        <taxon>Bacillati</taxon>
        <taxon>Actinomycetota</taxon>
        <taxon>Actinomycetes</taxon>
        <taxon>Micrococcales</taxon>
        <taxon>Microbacteriaceae</taxon>
        <taxon>Leifsonia</taxon>
    </lineage>
</organism>
<dbReference type="RefSeq" id="WP_185275397.1">
    <property type="nucleotide sequence ID" value="NZ_CP043641.1"/>
</dbReference>
<sequence>MTDDIPLDDLVASLAEGWEDQAPRQSPGMLGIRVINWRTLDYADAPEVWTDLREWVVWFTHRYNLASRKIPPCWFKHGALVEELSALHTAWLVSYDSLDAGYGPIGWHERLAVAIPRLATWYNGECHNGHTELLHTGGDAVPAEWVDWIRESHAKPQAERR</sequence>
<proteinExistence type="predicted"/>